<dbReference type="SUPFAM" id="SSF53927">
    <property type="entry name" value="Cytidine deaminase-like"/>
    <property type="match status" value="1"/>
</dbReference>
<dbReference type="InterPro" id="IPR016193">
    <property type="entry name" value="Cytidine_deaminase-like"/>
</dbReference>
<dbReference type="RefSeq" id="WP_345396290.1">
    <property type="nucleotide sequence ID" value="NZ_BAABLA010000025.1"/>
</dbReference>
<accession>A0ABW2C1D0</accession>
<gene>
    <name evidence="1" type="ORF">ACFQGD_12065</name>
</gene>
<organism evidence="1 2">
    <name type="scientific">Haloechinothrix salitolerans</name>
    <dbReference type="NCBI Taxonomy" id="926830"/>
    <lineage>
        <taxon>Bacteria</taxon>
        <taxon>Bacillati</taxon>
        <taxon>Actinomycetota</taxon>
        <taxon>Actinomycetes</taxon>
        <taxon>Pseudonocardiales</taxon>
        <taxon>Pseudonocardiaceae</taxon>
        <taxon>Haloechinothrix</taxon>
    </lineage>
</organism>
<evidence type="ECO:0000313" key="1">
    <source>
        <dbReference type="EMBL" id="MFC6867884.1"/>
    </source>
</evidence>
<dbReference type="Gene3D" id="3.40.140.10">
    <property type="entry name" value="Cytidine Deaminase, domain 2"/>
    <property type="match status" value="1"/>
</dbReference>
<comment type="caution">
    <text evidence="1">The sequence shown here is derived from an EMBL/GenBank/DDBJ whole genome shotgun (WGS) entry which is preliminary data.</text>
</comment>
<reference evidence="2" key="1">
    <citation type="journal article" date="2019" name="Int. J. Syst. Evol. Microbiol.">
        <title>The Global Catalogue of Microorganisms (GCM) 10K type strain sequencing project: providing services to taxonomists for standard genome sequencing and annotation.</title>
        <authorList>
            <consortium name="The Broad Institute Genomics Platform"/>
            <consortium name="The Broad Institute Genome Sequencing Center for Infectious Disease"/>
            <person name="Wu L."/>
            <person name="Ma J."/>
        </authorList>
    </citation>
    <scope>NUCLEOTIDE SEQUENCE [LARGE SCALE GENOMIC DNA]</scope>
    <source>
        <strain evidence="2">KCTC 32255</strain>
    </source>
</reference>
<keyword evidence="2" id="KW-1185">Reference proteome</keyword>
<dbReference type="Proteomes" id="UP001596337">
    <property type="component" value="Unassembled WGS sequence"/>
</dbReference>
<dbReference type="EMBL" id="JBHSXX010000001">
    <property type="protein sequence ID" value="MFC6867884.1"/>
    <property type="molecule type" value="Genomic_DNA"/>
</dbReference>
<name>A0ABW2C1D0_9PSEU</name>
<proteinExistence type="predicted"/>
<sequence length="113" mass="11513">MPEQIQLDDEDAKIVTLARSSRARTQAAEGAAVRDTDGRTYAAATVSLPSLSLTALQAAIAAAVSSGAEGIEAAAVVTDGDVDQTSVRAVRDLAEKAPIYVADARGTVTEVIG</sequence>
<evidence type="ECO:0000313" key="2">
    <source>
        <dbReference type="Proteomes" id="UP001596337"/>
    </source>
</evidence>
<protein>
    <submittedName>
        <fullName evidence="1">Cytidine deaminase</fullName>
    </submittedName>
</protein>